<evidence type="ECO:0000313" key="3">
    <source>
        <dbReference type="Proteomes" id="UP001338125"/>
    </source>
</evidence>
<reference evidence="2 3" key="1">
    <citation type="submission" date="2024-01" db="EMBL/GenBank/DDBJ databases">
        <title>Complete genome of Cladobotryum mycophilum ATHUM6906.</title>
        <authorList>
            <person name="Christinaki A.C."/>
            <person name="Myridakis A.I."/>
            <person name="Kouvelis V.N."/>
        </authorList>
    </citation>
    <scope>NUCLEOTIDE SEQUENCE [LARGE SCALE GENOMIC DNA]</scope>
    <source>
        <strain evidence="2 3">ATHUM6906</strain>
    </source>
</reference>
<comment type="caution">
    <text evidence="2">The sequence shown here is derived from an EMBL/GenBank/DDBJ whole genome shotgun (WGS) entry which is preliminary data.</text>
</comment>
<feature type="region of interest" description="Disordered" evidence="1">
    <location>
        <begin position="123"/>
        <end position="150"/>
    </location>
</feature>
<name>A0ABR0SBS0_9HYPO</name>
<protein>
    <submittedName>
        <fullName evidence="2">Uncharacterized protein</fullName>
    </submittedName>
</protein>
<evidence type="ECO:0000256" key="1">
    <source>
        <dbReference type="SAM" id="MobiDB-lite"/>
    </source>
</evidence>
<organism evidence="2 3">
    <name type="scientific">Cladobotryum mycophilum</name>
    <dbReference type="NCBI Taxonomy" id="491253"/>
    <lineage>
        <taxon>Eukaryota</taxon>
        <taxon>Fungi</taxon>
        <taxon>Dikarya</taxon>
        <taxon>Ascomycota</taxon>
        <taxon>Pezizomycotina</taxon>
        <taxon>Sordariomycetes</taxon>
        <taxon>Hypocreomycetidae</taxon>
        <taxon>Hypocreales</taxon>
        <taxon>Hypocreaceae</taxon>
        <taxon>Cladobotryum</taxon>
    </lineage>
</organism>
<feature type="compositionally biased region" description="Acidic residues" evidence="1">
    <location>
        <begin position="138"/>
        <end position="147"/>
    </location>
</feature>
<dbReference type="EMBL" id="JAVFKD010000015">
    <property type="protein sequence ID" value="KAK5989267.1"/>
    <property type="molecule type" value="Genomic_DNA"/>
</dbReference>
<evidence type="ECO:0000313" key="2">
    <source>
        <dbReference type="EMBL" id="KAK5989267.1"/>
    </source>
</evidence>
<accession>A0ABR0SBS0</accession>
<feature type="compositionally biased region" description="Basic and acidic residues" evidence="1">
    <location>
        <begin position="127"/>
        <end position="137"/>
    </location>
</feature>
<dbReference type="Proteomes" id="UP001338125">
    <property type="component" value="Unassembled WGS sequence"/>
</dbReference>
<sequence>MKTEQVDKVPLAGLVSPGSVVVMEEEDEEDPVVTEGEAMPAMVAMVATMRVEGKEAKEEEVVMVAMVGKAMEGPVVMEGMVCMKEKASGVVVVIEGEAVECLVVMEEGVMAATAAMVVTEEAQGAEGAKEAKEVEAKEAEEEADGAEEPSRRMLVVVSAGTTLIEGRAIAVAKWGIGKMLVI</sequence>
<keyword evidence="3" id="KW-1185">Reference proteome</keyword>
<proteinExistence type="predicted"/>
<gene>
    <name evidence="2" type="ORF">PT974_10777</name>
</gene>